<evidence type="ECO:0000313" key="6">
    <source>
        <dbReference type="EMBL" id="MFD0871172.1"/>
    </source>
</evidence>
<name>A0ABW3DF96_9BACL</name>
<sequence>MATAIILLAAGSSWIYYMEKYGGGIRFTAGNKPQELEKVEVVAQPADDYDVIVVGTDPEGIAAAVSASRNGLRTLMVDGHDREILGGLMTLGWLNSIDMNYDVENKSIVPGAKMPVLNKGIFSEWYEKVEGDSFDVTTAANAFNKIVQGEKNLDVHLKARAIEPILAKGQEDHMVVEGISLTREDGTVQQIKARAVIDATQDGDFAAAAGVPFTIGREDLGDMKSKMAVTLVFRLGNVDDEVWKQVRKRLSNDNDPNTGATDMSAWGYVEMQKYPAVNKERMKMRGLNIGRQNDGTILINALQIFGVDPFDPKSREEAFVLAKEEIPHVVEHMKELYPEFANVEFLDTAPELYVRESRHMKGMYRLTILDLLENRDHWDRIAFGSYAVDIQRTSPADDGAVVLDPPKYAIPFRSIVPQKVDNLLVVGRSASFDTLPHGSARVIPTGMATGEAAGAAVKIAMDGEMTFRELAESKEEIKKLQDLINSKGMDVKPYTPKVHPYMEHPAYPGLKVAVYLGIANGGYNNDFRLDDTSNPQRLVNQWNIAKRVYPNSFKGDASAAIAGMEEAAKQPLTLEQACYTIAKAVELDVPKEQAQSELIDKGLLKQSTIDMIKDQGQLTNGETFMMLKDTLERIVGVKF</sequence>
<dbReference type="RefSeq" id="WP_144936109.1">
    <property type="nucleotide sequence ID" value="NZ_JBHTIU010000074.1"/>
</dbReference>
<keyword evidence="5" id="KW-0411">Iron-sulfur</keyword>
<accession>A0ABW3DF96</accession>
<dbReference type="PANTHER" id="PTHR43498:SF1">
    <property type="entry name" value="COB--COM HETERODISULFIDE REDUCTASE IRON-SULFUR SUBUNIT A"/>
    <property type="match status" value="1"/>
</dbReference>
<dbReference type="InterPro" id="IPR036188">
    <property type="entry name" value="FAD/NAD-bd_sf"/>
</dbReference>
<keyword evidence="7" id="KW-1185">Reference proteome</keyword>
<dbReference type="SUPFAM" id="SSF51905">
    <property type="entry name" value="FAD/NAD(P)-binding domain"/>
    <property type="match status" value="1"/>
</dbReference>
<evidence type="ECO:0000256" key="5">
    <source>
        <dbReference type="ARBA" id="ARBA00023014"/>
    </source>
</evidence>
<dbReference type="InterPro" id="IPR039650">
    <property type="entry name" value="HdrA-like"/>
</dbReference>
<comment type="caution">
    <text evidence="6">The sequence shown here is derived from an EMBL/GenBank/DDBJ whole genome shotgun (WGS) entry which is preliminary data.</text>
</comment>
<keyword evidence="1" id="KW-0004">4Fe-4S</keyword>
<protein>
    <submittedName>
        <fullName evidence="6">FAD-dependent oxidoreductase</fullName>
        <ecNumber evidence="6">1.-.-.-</ecNumber>
    </submittedName>
</protein>
<proteinExistence type="predicted"/>
<dbReference type="EMBL" id="JBHTIU010000074">
    <property type="protein sequence ID" value="MFD0871172.1"/>
    <property type="molecule type" value="Genomic_DNA"/>
</dbReference>
<evidence type="ECO:0000256" key="2">
    <source>
        <dbReference type="ARBA" id="ARBA00022723"/>
    </source>
</evidence>
<dbReference type="Gene3D" id="3.50.50.60">
    <property type="entry name" value="FAD/NAD(P)-binding domain"/>
    <property type="match status" value="1"/>
</dbReference>
<keyword evidence="2" id="KW-0479">Metal-binding</keyword>
<keyword evidence="4" id="KW-0408">Iron</keyword>
<evidence type="ECO:0000256" key="1">
    <source>
        <dbReference type="ARBA" id="ARBA00022485"/>
    </source>
</evidence>
<dbReference type="GO" id="GO:0016491">
    <property type="term" value="F:oxidoreductase activity"/>
    <property type="evidence" value="ECO:0007669"/>
    <property type="project" value="UniProtKB-KW"/>
</dbReference>
<keyword evidence="3 6" id="KW-0560">Oxidoreductase</keyword>
<gene>
    <name evidence="6" type="ORF">ACFQ03_18685</name>
</gene>
<organism evidence="6 7">
    <name type="scientific">Paenibacillus residui</name>
    <dbReference type="NCBI Taxonomy" id="629724"/>
    <lineage>
        <taxon>Bacteria</taxon>
        <taxon>Bacillati</taxon>
        <taxon>Bacillota</taxon>
        <taxon>Bacilli</taxon>
        <taxon>Bacillales</taxon>
        <taxon>Paenibacillaceae</taxon>
        <taxon>Paenibacillus</taxon>
    </lineage>
</organism>
<evidence type="ECO:0000256" key="4">
    <source>
        <dbReference type="ARBA" id="ARBA00023004"/>
    </source>
</evidence>
<reference evidence="7" key="1">
    <citation type="journal article" date="2019" name="Int. J. Syst. Evol. Microbiol.">
        <title>The Global Catalogue of Microorganisms (GCM) 10K type strain sequencing project: providing services to taxonomists for standard genome sequencing and annotation.</title>
        <authorList>
            <consortium name="The Broad Institute Genomics Platform"/>
            <consortium name="The Broad Institute Genome Sequencing Center for Infectious Disease"/>
            <person name="Wu L."/>
            <person name="Ma J."/>
        </authorList>
    </citation>
    <scope>NUCLEOTIDE SEQUENCE [LARGE SCALE GENOMIC DNA]</scope>
    <source>
        <strain evidence="7">CCUG 57263</strain>
    </source>
</reference>
<dbReference type="Proteomes" id="UP001597120">
    <property type="component" value="Unassembled WGS sequence"/>
</dbReference>
<dbReference type="Pfam" id="PF12831">
    <property type="entry name" value="FAD_oxidored"/>
    <property type="match status" value="1"/>
</dbReference>
<dbReference type="PANTHER" id="PTHR43498">
    <property type="entry name" value="FERREDOXIN:COB-COM HETERODISULFIDE REDUCTASE SUBUNIT A"/>
    <property type="match status" value="1"/>
</dbReference>
<evidence type="ECO:0000256" key="3">
    <source>
        <dbReference type="ARBA" id="ARBA00023002"/>
    </source>
</evidence>
<evidence type="ECO:0000313" key="7">
    <source>
        <dbReference type="Proteomes" id="UP001597120"/>
    </source>
</evidence>
<dbReference type="EC" id="1.-.-.-" evidence="6"/>